<protein>
    <submittedName>
        <fullName evidence="1">Uncharacterized protein</fullName>
    </submittedName>
</protein>
<proteinExistence type="predicted"/>
<evidence type="ECO:0000313" key="1">
    <source>
        <dbReference type="EMBL" id="MPM42647.1"/>
    </source>
</evidence>
<name>A0A644ZPH5_9ZZZZ</name>
<comment type="caution">
    <text evidence="1">The sequence shown here is derived from an EMBL/GenBank/DDBJ whole genome shotgun (WGS) entry which is preliminary data.</text>
</comment>
<gene>
    <name evidence="1" type="ORF">SDC9_89314</name>
</gene>
<reference evidence="1" key="1">
    <citation type="submission" date="2019-08" db="EMBL/GenBank/DDBJ databases">
        <authorList>
            <person name="Kucharzyk K."/>
            <person name="Murdoch R.W."/>
            <person name="Higgins S."/>
            <person name="Loffler F."/>
        </authorList>
    </citation>
    <scope>NUCLEOTIDE SEQUENCE</scope>
</reference>
<accession>A0A644ZPH5</accession>
<sequence>MPQSVQSMPGWAVLALIRLQHAIQMVKRQHAAHHGAAPPKLHLLVPAQGIRGEHPLHEGAQSM</sequence>
<dbReference type="EMBL" id="VSSQ01009805">
    <property type="protein sequence ID" value="MPM42647.1"/>
    <property type="molecule type" value="Genomic_DNA"/>
</dbReference>
<organism evidence="1">
    <name type="scientific">bioreactor metagenome</name>
    <dbReference type="NCBI Taxonomy" id="1076179"/>
    <lineage>
        <taxon>unclassified sequences</taxon>
        <taxon>metagenomes</taxon>
        <taxon>ecological metagenomes</taxon>
    </lineage>
</organism>
<dbReference type="AlphaFoldDB" id="A0A644ZPH5"/>